<name>A3V1U9_9RHOB</name>
<evidence type="ECO:0000313" key="2">
    <source>
        <dbReference type="Proteomes" id="UP000004507"/>
    </source>
</evidence>
<organism evidence="1 2">
    <name type="scientific">Yoonia vestfoldensis SKA53</name>
    <dbReference type="NCBI Taxonomy" id="314232"/>
    <lineage>
        <taxon>Bacteria</taxon>
        <taxon>Pseudomonadati</taxon>
        <taxon>Pseudomonadota</taxon>
        <taxon>Alphaproteobacteria</taxon>
        <taxon>Rhodobacterales</taxon>
        <taxon>Paracoccaceae</taxon>
        <taxon>Yoonia</taxon>
    </lineage>
</organism>
<dbReference type="STRING" id="314232.SKA53_09059"/>
<gene>
    <name evidence="1" type="ORF">SKA53_09059</name>
</gene>
<accession>A3V1U9</accession>
<reference evidence="1 2" key="1">
    <citation type="submission" date="2006-01" db="EMBL/GenBank/DDBJ databases">
        <authorList>
            <person name="Hagstrom A."/>
            <person name="Ferriera S."/>
            <person name="Johnson J."/>
            <person name="Kravitz S."/>
            <person name="Halpern A."/>
            <person name="Remington K."/>
            <person name="Beeson K."/>
            <person name="Tran B."/>
            <person name="Rogers Y.-H."/>
            <person name="Friedman R."/>
            <person name="Venter J.C."/>
        </authorList>
    </citation>
    <scope>NUCLEOTIDE SEQUENCE [LARGE SCALE GENOMIC DNA]</scope>
    <source>
        <strain evidence="1 2">SKA53</strain>
    </source>
</reference>
<comment type="caution">
    <text evidence="1">The sequence shown here is derived from an EMBL/GenBank/DDBJ whole genome shotgun (WGS) entry which is preliminary data.</text>
</comment>
<sequence length="45" mass="5099">MMRVLDAYIIEMRPDYDAKAVIGPKHAPFGGLALPAWSDMMHRLL</sequence>
<dbReference type="HOGENOM" id="CLU_3201695_0_0_5"/>
<evidence type="ECO:0000313" key="1">
    <source>
        <dbReference type="EMBL" id="EAQ07860.1"/>
    </source>
</evidence>
<protein>
    <submittedName>
        <fullName evidence="1">Uncharacterized protein</fullName>
    </submittedName>
</protein>
<dbReference type="AlphaFoldDB" id="A3V1U9"/>
<keyword evidence="2" id="KW-1185">Reference proteome</keyword>
<dbReference type="EMBL" id="AAMS01000001">
    <property type="protein sequence ID" value="EAQ07860.1"/>
    <property type="molecule type" value="Genomic_DNA"/>
</dbReference>
<dbReference type="Proteomes" id="UP000004507">
    <property type="component" value="Unassembled WGS sequence"/>
</dbReference>
<proteinExistence type="predicted"/>